<dbReference type="Proteomes" id="UP001501470">
    <property type="component" value="Unassembled WGS sequence"/>
</dbReference>
<evidence type="ECO:0000313" key="3">
    <source>
        <dbReference type="Proteomes" id="UP001501470"/>
    </source>
</evidence>
<accession>A0ABN2CKP9</accession>
<reference evidence="2 3" key="1">
    <citation type="journal article" date="2019" name="Int. J. Syst. Evol. Microbiol.">
        <title>The Global Catalogue of Microorganisms (GCM) 10K type strain sequencing project: providing services to taxonomists for standard genome sequencing and annotation.</title>
        <authorList>
            <consortium name="The Broad Institute Genomics Platform"/>
            <consortium name="The Broad Institute Genome Sequencing Center for Infectious Disease"/>
            <person name="Wu L."/>
            <person name="Ma J."/>
        </authorList>
    </citation>
    <scope>NUCLEOTIDE SEQUENCE [LARGE SCALE GENOMIC DNA]</scope>
    <source>
        <strain evidence="2 3">JCM 15933</strain>
    </source>
</reference>
<evidence type="ECO:0008006" key="4">
    <source>
        <dbReference type="Google" id="ProtNLM"/>
    </source>
</evidence>
<name>A0ABN2CKP9_9ACTN</name>
<comment type="caution">
    <text evidence="2">The sequence shown here is derived from an EMBL/GenBank/DDBJ whole genome shotgun (WGS) entry which is preliminary data.</text>
</comment>
<evidence type="ECO:0000256" key="1">
    <source>
        <dbReference type="SAM" id="MobiDB-lite"/>
    </source>
</evidence>
<sequence length="41" mass="4081">MTAVAANASATTTEAASAQRSAASLATMAGELRDIAASFRH</sequence>
<dbReference type="EMBL" id="BAAAQD010000027">
    <property type="protein sequence ID" value="GAA1558132.1"/>
    <property type="molecule type" value="Genomic_DNA"/>
</dbReference>
<protein>
    <recommendedName>
        <fullName evidence="4">Methyl-accepting chemotaxis protein</fullName>
    </recommendedName>
</protein>
<feature type="region of interest" description="Disordered" evidence="1">
    <location>
        <begin position="1"/>
        <end position="23"/>
    </location>
</feature>
<proteinExistence type="predicted"/>
<dbReference type="RefSeq" id="WP_344511143.1">
    <property type="nucleotide sequence ID" value="NZ_BAAAQD010000027.1"/>
</dbReference>
<organism evidence="2 3">
    <name type="scientific">Dactylosporangium maewongense</name>
    <dbReference type="NCBI Taxonomy" id="634393"/>
    <lineage>
        <taxon>Bacteria</taxon>
        <taxon>Bacillati</taxon>
        <taxon>Actinomycetota</taxon>
        <taxon>Actinomycetes</taxon>
        <taxon>Micromonosporales</taxon>
        <taxon>Micromonosporaceae</taxon>
        <taxon>Dactylosporangium</taxon>
    </lineage>
</organism>
<keyword evidence="3" id="KW-1185">Reference proteome</keyword>
<evidence type="ECO:0000313" key="2">
    <source>
        <dbReference type="EMBL" id="GAA1558132.1"/>
    </source>
</evidence>
<gene>
    <name evidence="2" type="ORF">GCM10009827_093820</name>
</gene>